<accession>A0A9X3AI86</accession>
<evidence type="ECO:0000256" key="3">
    <source>
        <dbReference type="ARBA" id="ARBA00022692"/>
    </source>
</evidence>
<proteinExistence type="inferred from homology"/>
<dbReference type="Proteomes" id="UP001141259">
    <property type="component" value="Unassembled WGS sequence"/>
</dbReference>
<dbReference type="PANTHER" id="PTHR32322:SF2">
    <property type="entry name" value="EAMA DOMAIN-CONTAINING PROTEIN"/>
    <property type="match status" value="1"/>
</dbReference>
<feature type="region of interest" description="Disordered" evidence="6">
    <location>
        <begin position="287"/>
        <end position="310"/>
    </location>
</feature>
<dbReference type="RefSeq" id="WP_259625824.1">
    <property type="nucleotide sequence ID" value="NZ_JANYMP010000013.1"/>
</dbReference>
<protein>
    <submittedName>
        <fullName evidence="9">DMT family transporter</fullName>
    </submittedName>
</protein>
<dbReference type="InterPro" id="IPR050638">
    <property type="entry name" value="AA-Vitamin_Transporters"/>
</dbReference>
<comment type="similarity">
    <text evidence="2">Belongs to the EamA transporter family.</text>
</comment>
<comment type="caution">
    <text evidence="9">The sequence shown here is derived from an EMBL/GenBank/DDBJ whole genome shotgun (WGS) entry which is preliminary data.</text>
</comment>
<evidence type="ECO:0000256" key="6">
    <source>
        <dbReference type="SAM" id="MobiDB-lite"/>
    </source>
</evidence>
<evidence type="ECO:0000256" key="5">
    <source>
        <dbReference type="ARBA" id="ARBA00023136"/>
    </source>
</evidence>
<sequence>MDTTPRGRGTAPLRGAALVVVWSSGFIGAELGARHAPPDTLLTWRCLATAVVLLPWAVRAATRLSRRDWLRQAVLALLCQCFYLGGVFWAAAAGVPAGTSALIASLQPALVLTAAVLLDSRRVRPVHLAGLALGTTGVALTAAGDLSSGVTAAALFLPLAAMLSLTAGTLLRERWPTPPLMQTLAVQSAFTAVFFTTGTAAAGHLAPPPTTGFWTAVAWATVAGIGSYGLYYLVTTHDGATRASTLLYLTPAATALWAAPMFTQPVRTTTVVGLLISAVAVTLLRTPPSGREEAGGPDPVRPGRAAGTGA</sequence>
<evidence type="ECO:0000256" key="4">
    <source>
        <dbReference type="ARBA" id="ARBA00022989"/>
    </source>
</evidence>
<dbReference type="EMBL" id="JANYMP010000013">
    <property type="protein sequence ID" value="MCS7480330.1"/>
    <property type="molecule type" value="Genomic_DNA"/>
</dbReference>
<feature type="transmembrane region" description="Helical" evidence="7">
    <location>
        <begin position="183"/>
        <end position="206"/>
    </location>
</feature>
<keyword evidence="5 7" id="KW-0472">Membrane</keyword>
<organism evidence="9 10">
    <name type="scientific">Umezawaea endophytica</name>
    <dbReference type="NCBI Taxonomy" id="1654476"/>
    <lineage>
        <taxon>Bacteria</taxon>
        <taxon>Bacillati</taxon>
        <taxon>Actinomycetota</taxon>
        <taxon>Actinomycetes</taxon>
        <taxon>Pseudonocardiales</taxon>
        <taxon>Pseudonocardiaceae</taxon>
        <taxon>Umezawaea</taxon>
    </lineage>
</organism>
<feature type="transmembrane region" description="Helical" evidence="7">
    <location>
        <begin position="125"/>
        <end position="144"/>
    </location>
</feature>
<dbReference type="AlphaFoldDB" id="A0A9X3AI86"/>
<feature type="transmembrane region" description="Helical" evidence="7">
    <location>
        <begin position="41"/>
        <end position="61"/>
    </location>
</feature>
<dbReference type="GO" id="GO:0016020">
    <property type="term" value="C:membrane"/>
    <property type="evidence" value="ECO:0007669"/>
    <property type="project" value="UniProtKB-SubCell"/>
</dbReference>
<feature type="domain" description="EamA" evidence="8">
    <location>
        <begin position="17"/>
        <end position="141"/>
    </location>
</feature>
<feature type="transmembrane region" description="Helical" evidence="7">
    <location>
        <begin position="12"/>
        <end position="29"/>
    </location>
</feature>
<dbReference type="PANTHER" id="PTHR32322">
    <property type="entry name" value="INNER MEMBRANE TRANSPORTER"/>
    <property type="match status" value="1"/>
</dbReference>
<keyword evidence="3 7" id="KW-0812">Transmembrane</keyword>
<reference evidence="9" key="1">
    <citation type="submission" date="2022-08" db="EMBL/GenBank/DDBJ databases">
        <authorList>
            <person name="Tistechok S."/>
            <person name="Samborskyy M."/>
            <person name="Roman I."/>
        </authorList>
    </citation>
    <scope>NUCLEOTIDE SEQUENCE</scope>
    <source>
        <strain evidence="9">DSM 103496</strain>
    </source>
</reference>
<evidence type="ECO:0000259" key="8">
    <source>
        <dbReference type="Pfam" id="PF00892"/>
    </source>
</evidence>
<feature type="transmembrane region" description="Helical" evidence="7">
    <location>
        <begin position="73"/>
        <end position="92"/>
    </location>
</feature>
<feature type="transmembrane region" description="Helical" evidence="7">
    <location>
        <begin position="98"/>
        <end position="118"/>
    </location>
</feature>
<keyword evidence="10" id="KW-1185">Reference proteome</keyword>
<comment type="subcellular location">
    <subcellularLocation>
        <location evidence="1">Membrane</location>
        <topology evidence="1">Multi-pass membrane protein</topology>
    </subcellularLocation>
</comment>
<dbReference type="Pfam" id="PF00892">
    <property type="entry name" value="EamA"/>
    <property type="match status" value="1"/>
</dbReference>
<evidence type="ECO:0000256" key="1">
    <source>
        <dbReference type="ARBA" id="ARBA00004141"/>
    </source>
</evidence>
<evidence type="ECO:0000313" key="10">
    <source>
        <dbReference type="Proteomes" id="UP001141259"/>
    </source>
</evidence>
<name>A0A9X3AI86_9PSEU</name>
<dbReference type="InterPro" id="IPR037185">
    <property type="entry name" value="EmrE-like"/>
</dbReference>
<dbReference type="SUPFAM" id="SSF103481">
    <property type="entry name" value="Multidrug resistance efflux transporter EmrE"/>
    <property type="match status" value="2"/>
</dbReference>
<dbReference type="InterPro" id="IPR000620">
    <property type="entry name" value="EamA_dom"/>
</dbReference>
<feature type="transmembrane region" description="Helical" evidence="7">
    <location>
        <begin position="150"/>
        <end position="171"/>
    </location>
</feature>
<evidence type="ECO:0000256" key="7">
    <source>
        <dbReference type="SAM" id="Phobius"/>
    </source>
</evidence>
<gene>
    <name evidence="9" type="ORF">NZH93_26035</name>
</gene>
<feature type="transmembrane region" description="Helical" evidence="7">
    <location>
        <begin position="212"/>
        <end position="234"/>
    </location>
</feature>
<evidence type="ECO:0000313" key="9">
    <source>
        <dbReference type="EMBL" id="MCS7480330.1"/>
    </source>
</evidence>
<evidence type="ECO:0000256" key="2">
    <source>
        <dbReference type="ARBA" id="ARBA00007362"/>
    </source>
</evidence>
<keyword evidence="4 7" id="KW-1133">Transmembrane helix</keyword>